<dbReference type="STRING" id="1802443.A2117_01380"/>
<protein>
    <submittedName>
        <fullName evidence="1">Uncharacterized protein</fullName>
    </submittedName>
</protein>
<dbReference type="AlphaFoldDB" id="A0A1G2QRG2"/>
<evidence type="ECO:0000313" key="1">
    <source>
        <dbReference type="EMBL" id="OHA62749.1"/>
    </source>
</evidence>
<sequence length="101" mass="11465">MVFDKKKGTPVQGGKGCHPLYAAVDHISPGSRIHFQLVCYALNDLKGHLPRDCFQALTPTSPWRNLMKKWRGQAQKGPNNRKAFKNLLRPDINNFKSTHLL</sequence>
<accession>A0A1G2QRG2</accession>
<dbReference type="EMBL" id="MHTO01000004">
    <property type="protein sequence ID" value="OHA62749.1"/>
    <property type="molecule type" value="Genomic_DNA"/>
</dbReference>
<organism evidence="1 2">
    <name type="scientific">Candidatus Wildermuthbacteria bacterium GWA2_46_15</name>
    <dbReference type="NCBI Taxonomy" id="1802443"/>
    <lineage>
        <taxon>Bacteria</taxon>
        <taxon>Candidatus Wildermuthiibacteriota</taxon>
    </lineage>
</organism>
<comment type="caution">
    <text evidence="1">The sequence shown here is derived from an EMBL/GenBank/DDBJ whole genome shotgun (WGS) entry which is preliminary data.</text>
</comment>
<evidence type="ECO:0000313" key="2">
    <source>
        <dbReference type="Proteomes" id="UP000179245"/>
    </source>
</evidence>
<reference evidence="1 2" key="1">
    <citation type="journal article" date="2016" name="Nat. Commun.">
        <title>Thousands of microbial genomes shed light on interconnected biogeochemical processes in an aquifer system.</title>
        <authorList>
            <person name="Anantharaman K."/>
            <person name="Brown C.T."/>
            <person name="Hug L.A."/>
            <person name="Sharon I."/>
            <person name="Castelle C.J."/>
            <person name="Probst A.J."/>
            <person name="Thomas B.C."/>
            <person name="Singh A."/>
            <person name="Wilkins M.J."/>
            <person name="Karaoz U."/>
            <person name="Brodie E.L."/>
            <person name="Williams K.H."/>
            <person name="Hubbard S.S."/>
            <person name="Banfield J.F."/>
        </authorList>
    </citation>
    <scope>NUCLEOTIDE SEQUENCE [LARGE SCALE GENOMIC DNA]</scope>
</reference>
<dbReference type="Proteomes" id="UP000179245">
    <property type="component" value="Unassembled WGS sequence"/>
</dbReference>
<gene>
    <name evidence="1" type="ORF">A2117_01380</name>
</gene>
<proteinExistence type="predicted"/>
<name>A0A1G2QRG2_9BACT</name>